<evidence type="ECO:0000313" key="9">
    <source>
        <dbReference type="EMBL" id="QLG74227.1"/>
    </source>
</evidence>
<reference evidence="9 10" key="1">
    <citation type="submission" date="2020-07" db="EMBL/GenBank/DDBJ databases">
        <title>The yeast mating-type switching endonuclease HO is a domesticated member of an unorthodox homing genetic element family.</title>
        <authorList>
            <person name="Coughlan A.Y."/>
            <person name="Lombardi L."/>
            <person name="Braun-Galleani S."/>
            <person name="Martos A.R."/>
            <person name="Galeote V."/>
            <person name="Bigey F."/>
            <person name="Dequin S."/>
            <person name="Byrne K.P."/>
            <person name="Wolfe K.H."/>
        </authorList>
    </citation>
    <scope>NUCLEOTIDE SEQUENCE [LARGE SCALE GENOMIC DNA]</scope>
    <source>
        <strain evidence="9 10">NRRL Y-6702</strain>
    </source>
</reference>
<dbReference type="Proteomes" id="UP000509704">
    <property type="component" value="Chromosome 7"/>
</dbReference>
<dbReference type="PROSITE" id="PS00383">
    <property type="entry name" value="TYR_PHOSPHATASE_1"/>
    <property type="match status" value="1"/>
</dbReference>
<dbReference type="SUPFAM" id="SSF52799">
    <property type="entry name" value="(Phosphotyrosine protein) phosphatases II"/>
    <property type="match status" value="1"/>
</dbReference>
<proteinExistence type="inferred from homology"/>
<keyword evidence="4" id="KW-0963">Cytoplasm</keyword>
<feature type="domain" description="Tyrosine specific protein phosphatases" evidence="8">
    <location>
        <begin position="233"/>
        <end position="328"/>
    </location>
</feature>
<dbReference type="AlphaFoldDB" id="A0A7H9B6N7"/>
<evidence type="ECO:0000256" key="5">
    <source>
        <dbReference type="ARBA" id="ARBA00022801"/>
    </source>
</evidence>
<keyword evidence="5" id="KW-0378">Hydrolase</keyword>
<sequence>MKKSQSIPWYLKQSGKELAEKFQFIQIQEDERLRDATIKTIDSRWSLGVSVLERNDSRNRYVNIMPYERNRVKLDVIKGNDYINASYVKINVPGQSISPGYYIATQGPTKKTWGQFWQMCYHSCSHENIVIVMVTPLKEHGRAKCFPYWPTGEDNENSSDHVRVSPKEQYPGGQSDLSCFEDELEVICEDSRRIEDYYTLTTHKIKPRNPSTGPAKMVHHFYFDQWKDMSKPEEIVPIMKLCEHSHRLNSPGNPIIVHCSAGVGRSGTFITLDHLIHDTADFKLSLGTISTEGSRVPIEHYNHDLIEQIVLQLRSQRLKMVQMIDQYMFIYHAAKYLYDISENSKSE</sequence>
<dbReference type="GeneID" id="59238010"/>
<dbReference type="PANTHER" id="PTHR19134:SF449">
    <property type="entry name" value="TYROSINE-PROTEIN PHOSPHATASE 1"/>
    <property type="match status" value="1"/>
</dbReference>
<evidence type="ECO:0000256" key="4">
    <source>
        <dbReference type="ARBA" id="ARBA00022490"/>
    </source>
</evidence>
<accession>A0A7H9B6N7</accession>
<organism evidence="9 10">
    <name type="scientific">Zygotorulaspora mrakii</name>
    <name type="common">Zygosaccharomyces mrakii</name>
    <dbReference type="NCBI Taxonomy" id="42260"/>
    <lineage>
        <taxon>Eukaryota</taxon>
        <taxon>Fungi</taxon>
        <taxon>Dikarya</taxon>
        <taxon>Ascomycota</taxon>
        <taxon>Saccharomycotina</taxon>
        <taxon>Saccharomycetes</taxon>
        <taxon>Saccharomycetales</taxon>
        <taxon>Saccharomycetaceae</taxon>
        <taxon>Zygotorulaspora</taxon>
    </lineage>
</organism>
<dbReference type="Gene3D" id="3.90.190.10">
    <property type="entry name" value="Protein tyrosine phosphatase superfamily"/>
    <property type="match status" value="1"/>
</dbReference>
<evidence type="ECO:0000256" key="6">
    <source>
        <dbReference type="ARBA" id="ARBA00022912"/>
    </source>
</evidence>
<keyword evidence="6" id="KW-0904">Protein phosphatase</keyword>
<comment type="similarity">
    <text evidence="2">Belongs to the protein-tyrosine phosphatase family. Non-receptor class subfamily.</text>
</comment>
<dbReference type="PANTHER" id="PTHR19134">
    <property type="entry name" value="RECEPTOR-TYPE TYROSINE-PROTEIN PHOSPHATASE"/>
    <property type="match status" value="1"/>
</dbReference>
<dbReference type="InterPro" id="IPR000387">
    <property type="entry name" value="Tyr_Pase_dom"/>
</dbReference>
<comment type="subcellular location">
    <subcellularLocation>
        <location evidence="1">Cytoplasm</location>
    </subcellularLocation>
</comment>
<evidence type="ECO:0000256" key="1">
    <source>
        <dbReference type="ARBA" id="ARBA00004496"/>
    </source>
</evidence>
<dbReference type="OrthoDB" id="10253954at2759"/>
<dbReference type="InterPro" id="IPR016277">
    <property type="entry name" value="Ptp1"/>
</dbReference>
<gene>
    <name evidence="9" type="ORF">HG535_0G01110</name>
</gene>
<dbReference type="SMART" id="SM00404">
    <property type="entry name" value="PTPc_motif"/>
    <property type="match status" value="1"/>
</dbReference>
<dbReference type="Pfam" id="PF00102">
    <property type="entry name" value="Y_phosphatase"/>
    <property type="match status" value="1"/>
</dbReference>
<dbReference type="PIRSF" id="PIRSF000938">
    <property type="entry name" value="PTPN1_yeast"/>
    <property type="match status" value="1"/>
</dbReference>
<dbReference type="PROSITE" id="PS50056">
    <property type="entry name" value="TYR_PHOSPHATASE_2"/>
    <property type="match status" value="1"/>
</dbReference>
<feature type="domain" description="Tyrosine-protein phosphatase" evidence="7">
    <location>
        <begin position="18"/>
        <end position="337"/>
    </location>
</feature>
<dbReference type="CDD" id="cd18533">
    <property type="entry name" value="PTP_fungal"/>
    <property type="match status" value="1"/>
</dbReference>
<dbReference type="GO" id="GO:0004725">
    <property type="term" value="F:protein tyrosine phosphatase activity"/>
    <property type="evidence" value="ECO:0007669"/>
    <property type="project" value="UniProtKB-EC"/>
</dbReference>
<evidence type="ECO:0000256" key="2">
    <source>
        <dbReference type="ARBA" id="ARBA00009649"/>
    </source>
</evidence>
<evidence type="ECO:0000259" key="7">
    <source>
        <dbReference type="PROSITE" id="PS50055"/>
    </source>
</evidence>
<dbReference type="KEGG" id="zmk:HG535_0G01110"/>
<protein>
    <recommendedName>
        <fullName evidence="3">protein-tyrosine-phosphatase</fullName>
        <ecNumber evidence="3">3.1.3.48</ecNumber>
    </recommendedName>
</protein>
<dbReference type="InterPro" id="IPR029021">
    <property type="entry name" value="Prot-tyrosine_phosphatase-like"/>
</dbReference>
<evidence type="ECO:0000259" key="8">
    <source>
        <dbReference type="PROSITE" id="PS50056"/>
    </source>
</evidence>
<dbReference type="InterPro" id="IPR003595">
    <property type="entry name" value="Tyr_Pase_cat"/>
</dbReference>
<dbReference type="PRINTS" id="PR00700">
    <property type="entry name" value="PRTYPHPHTASE"/>
</dbReference>
<dbReference type="InterPro" id="IPR016130">
    <property type="entry name" value="Tyr_Pase_AS"/>
</dbReference>
<evidence type="ECO:0000313" key="10">
    <source>
        <dbReference type="Proteomes" id="UP000509704"/>
    </source>
</evidence>
<dbReference type="InterPro" id="IPR050348">
    <property type="entry name" value="Protein-Tyr_Phosphatase"/>
</dbReference>
<keyword evidence="10" id="KW-1185">Reference proteome</keyword>
<dbReference type="InterPro" id="IPR000242">
    <property type="entry name" value="PTP_cat"/>
</dbReference>
<dbReference type="PROSITE" id="PS50055">
    <property type="entry name" value="TYR_PHOSPHATASE_PTP"/>
    <property type="match status" value="1"/>
</dbReference>
<dbReference type="EC" id="3.1.3.48" evidence="3"/>
<dbReference type="SMART" id="SM00194">
    <property type="entry name" value="PTPc"/>
    <property type="match status" value="1"/>
</dbReference>
<dbReference type="GO" id="GO:0005737">
    <property type="term" value="C:cytoplasm"/>
    <property type="evidence" value="ECO:0007669"/>
    <property type="project" value="UniProtKB-SubCell"/>
</dbReference>
<dbReference type="EMBL" id="CP058610">
    <property type="protein sequence ID" value="QLG74227.1"/>
    <property type="molecule type" value="Genomic_DNA"/>
</dbReference>
<name>A0A7H9B6N7_ZYGMR</name>
<evidence type="ECO:0000256" key="3">
    <source>
        <dbReference type="ARBA" id="ARBA00013064"/>
    </source>
</evidence>
<dbReference type="RefSeq" id="XP_037145952.1">
    <property type="nucleotide sequence ID" value="XM_037290057.1"/>
</dbReference>
<dbReference type="FunFam" id="3.90.190.10:FF:000115">
    <property type="entry name" value="Tyrosine-protein phosphatase 1"/>
    <property type="match status" value="1"/>
</dbReference>